<name>A0A2I7SGS7_9FLAO</name>
<keyword evidence="3 6" id="KW-0812">Transmembrane</keyword>
<dbReference type="RefSeq" id="WP_102995136.1">
    <property type="nucleotide sequence ID" value="NZ_CP025938.1"/>
</dbReference>
<feature type="transmembrane region" description="Helical" evidence="6">
    <location>
        <begin position="376"/>
        <end position="399"/>
    </location>
</feature>
<dbReference type="PANTHER" id="PTHR30250:SF11">
    <property type="entry name" value="O-ANTIGEN TRANSPORTER-RELATED"/>
    <property type="match status" value="1"/>
</dbReference>
<feature type="transmembrane region" description="Helical" evidence="6">
    <location>
        <begin position="150"/>
        <end position="170"/>
    </location>
</feature>
<protein>
    <submittedName>
        <fullName evidence="7">Polysaccharide biosynthesis protein</fullName>
    </submittedName>
</protein>
<evidence type="ECO:0000256" key="2">
    <source>
        <dbReference type="ARBA" id="ARBA00022475"/>
    </source>
</evidence>
<evidence type="ECO:0000313" key="7">
    <source>
        <dbReference type="EMBL" id="AUS05080.1"/>
    </source>
</evidence>
<dbReference type="KEGG" id="taj:C1A40_06170"/>
<feature type="transmembrane region" description="Helical" evidence="6">
    <location>
        <begin position="118"/>
        <end position="138"/>
    </location>
</feature>
<gene>
    <name evidence="7" type="ORF">C1A40_06170</name>
</gene>
<evidence type="ECO:0000256" key="1">
    <source>
        <dbReference type="ARBA" id="ARBA00004651"/>
    </source>
</evidence>
<feature type="transmembrane region" description="Helical" evidence="6">
    <location>
        <begin position="458"/>
        <end position="475"/>
    </location>
</feature>
<sequence length="490" mass="55842">MGALKNLFKQTFIYGLATVLPRMLSFLLVPLYTTKGVLSSVAEYGEVSVIFSYFVLFNVILAYGMETAFFRFFNKDLDKSIVTSTVAISLILSSFGFFAIGFLFKSHIAEFIEIKEHYVTYVFWILLLDALVIIPFAWLRANQQPMCYAFIKIFNVIVNIGLNLFLLLALKNLAAKGVIFKSLYIPNFGVSYILIANVIASGITLLIMMPFYARIKYKFDLALWKSMMKYAIPVLIAGVAFSINETFDRILLNHLLPADIAKTQIGLYSACYKLALFMTLFATAYRLGIEPFFFSHAKTKNPQKNYALILEFFVIFGSIILLGAIVFVDLLKEIIVRGQGYWEAMWIVPLVLIANFCLGIYHNLSVWYKITDRTRFGAYISIFGALVTLVLNFWLIPIIGYRGSAIATLAAYASMMFLSFYFGRKYYPIPYNLKKIGLYMGSSIILSLLSFYEFRGDYVIGVSMLIVFLGIVYYSEQKVIKQLLIRKHDN</sequence>
<organism evidence="7 8">
    <name type="scientific">Pseudotamlana carrageenivorans</name>
    <dbReference type="NCBI Taxonomy" id="2069432"/>
    <lineage>
        <taxon>Bacteria</taxon>
        <taxon>Pseudomonadati</taxon>
        <taxon>Bacteroidota</taxon>
        <taxon>Flavobacteriia</taxon>
        <taxon>Flavobacteriales</taxon>
        <taxon>Flavobacteriaceae</taxon>
        <taxon>Pseudotamlana</taxon>
    </lineage>
</organism>
<evidence type="ECO:0000256" key="4">
    <source>
        <dbReference type="ARBA" id="ARBA00022989"/>
    </source>
</evidence>
<dbReference type="PANTHER" id="PTHR30250">
    <property type="entry name" value="PST FAMILY PREDICTED COLANIC ACID TRANSPORTER"/>
    <property type="match status" value="1"/>
</dbReference>
<feature type="transmembrane region" description="Helical" evidence="6">
    <location>
        <begin position="306"/>
        <end position="328"/>
    </location>
</feature>
<dbReference type="Proteomes" id="UP000236592">
    <property type="component" value="Chromosome"/>
</dbReference>
<evidence type="ECO:0000256" key="3">
    <source>
        <dbReference type="ARBA" id="ARBA00022692"/>
    </source>
</evidence>
<feature type="transmembrane region" description="Helical" evidence="6">
    <location>
        <begin position="85"/>
        <end position="106"/>
    </location>
</feature>
<dbReference type="OrthoDB" id="9814608at2"/>
<dbReference type="InterPro" id="IPR002797">
    <property type="entry name" value="Polysacc_synth"/>
</dbReference>
<reference evidence="8" key="1">
    <citation type="submission" date="2018-01" db="EMBL/GenBank/DDBJ databases">
        <title>Complete genome of Tamlana sp. UJ94.</title>
        <authorList>
            <person name="Jung J."/>
            <person name="Chung D."/>
            <person name="Bae S.S."/>
            <person name="Baek K."/>
        </authorList>
    </citation>
    <scope>NUCLEOTIDE SEQUENCE [LARGE SCALE GENOMIC DNA]</scope>
    <source>
        <strain evidence="8">UJ94</strain>
    </source>
</reference>
<dbReference type="EMBL" id="CP025938">
    <property type="protein sequence ID" value="AUS05080.1"/>
    <property type="molecule type" value="Genomic_DNA"/>
</dbReference>
<dbReference type="InterPro" id="IPR050833">
    <property type="entry name" value="Poly_Biosynth_Transport"/>
</dbReference>
<keyword evidence="4 6" id="KW-1133">Transmembrane helix</keyword>
<keyword evidence="8" id="KW-1185">Reference proteome</keyword>
<accession>A0A2I7SGS7</accession>
<feature type="transmembrane region" description="Helical" evidence="6">
    <location>
        <begin position="267"/>
        <end position="285"/>
    </location>
</feature>
<evidence type="ECO:0000256" key="5">
    <source>
        <dbReference type="ARBA" id="ARBA00023136"/>
    </source>
</evidence>
<proteinExistence type="predicted"/>
<keyword evidence="5 6" id="KW-0472">Membrane</keyword>
<feature type="transmembrane region" description="Helical" evidence="6">
    <location>
        <begin position="53"/>
        <end position="73"/>
    </location>
</feature>
<comment type="subcellular location">
    <subcellularLocation>
        <location evidence="1">Cell membrane</location>
        <topology evidence="1">Multi-pass membrane protein</topology>
    </subcellularLocation>
</comment>
<feature type="transmembrane region" description="Helical" evidence="6">
    <location>
        <begin position="230"/>
        <end position="247"/>
    </location>
</feature>
<dbReference type="GO" id="GO:0005886">
    <property type="term" value="C:plasma membrane"/>
    <property type="evidence" value="ECO:0007669"/>
    <property type="project" value="UniProtKB-SubCell"/>
</dbReference>
<keyword evidence="2" id="KW-1003">Cell membrane</keyword>
<feature type="transmembrane region" description="Helical" evidence="6">
    <location>
        <begin position="340"/>
        <end position="364"/>
    </location>
</feature>
<feature type="transmembrane region" description="Helical" evidence="6">
    <location>
        <begin position="405"/>
        <end position="424"/>
    </location>
</feature>
<evidence type="ECO:0000313" key="8">
    <source>
        <dbReference type="Proteomes" id="UP000236592"/>
    </source>
</evidence>
<evidence type="ECO:0000256" key="6">
    <source>
        <dbReference type="SAM" id="Phobius"/>
    </source>
</evidence>
<feature type="transmembrane region" description="Helical" evidence="6">
    <location>
        <begin position="190"/>
        <end position="209"/>
    </location>
</feature>
<feature type="transmembrane region" description="Helical" evidence="6">
    <location>
        <begin position="12"/>
        <end position="33"/>
    </location>
</feature>
<dbReference type="Pfam" id="PF01943">
    <property type="entry name" value="Polysacc_synt"/>
    <property type="match status" value="1"/>
</dbReference>
<feature type="transmembrane region" description="Helical" evidence="6">
    <location>
        <begin position="436"/>
        <end position="452"/>
    </location>
</feature>
<dbReference type="AlphaFoldDB" id="A0A2I7SGS7"/>